<feature type="binding site" evidence="6">
    <location>
        <begin position="238"/>
        <end position="241"/>
    </location>
    <ligand>
        <name>substrate</name>
    </ligand>
</feature>
<dbReference type="CDD" id="cd04701">
    <property type="entry name" value="Asparaginase_2"/>
    <property type="match status" value="1"/>
</dbReference>
<dbReference type="GO" id="GO:0006508">
    <property type="term" value="P:proteolysis"/>
    <property type="evidence" value="ECO:0007669"/>
    <property type="project" value="UniProtKB-KW"/>
</dbReference>
<evidence type="ECO:0000256" key="2">
    <source>
        <dbReference type="ARBA" id="ARBA00022801"/>
    </source>
</evidence>
<dbReference type="GO" id="GO:0008233">
    <property type="term" value="F:peptidase activity"/>
    <property type="evidence" value="ECO:0007669"/>
    <property type="project" value="UniProtKB-KW"/>
</dbReference>
<evidence type="ECO:0000313" key="9">
    <source>
        <dbReference type="Proteomes" id="UP000053300"/>
    </source>
</evidence>
<feature type="active site" description="Nucleophile" evidence="5">
    <location>
        <position position="187"/>
    </location>
</feature>
<feature type="binding site" evidence="6">
    <location>
        <begin position="215"/>
        <end position="218"/>
    </location>
    <ligand>
        <name>substrate</name>
    </ligand>
</feature>
<sequence>MSTVPFVIAVHGGAGTISPEQANEAPYHEGLQAALRAGAAVLEAGGSALDAVQAAVQSLEDCPLFNAGCGAVYTADATHEMDASVMDGSNLKAGAVAGVHGVRNPVALARAVMDHTNHVLLVGEGAVRLAQEQGVPMADAAYFHSEERLAQLQRVRAQGAGVMALDHSAKTLTEKPTPIREDGKHGTVGAVALDQHGNVAAAVSTGGLTNKRPGRVGDSPIVGAGIYANNATCAIACTGTGEHFLRACVGHDIHARMAYKGESLEQAGEAVVHGLLKDIGGSGGLVSVDAKGHVHMPFNSVGMYRGVMRQGEAPQSFIFR</sequence>
<dbReference type="EMBL" id="LPXH01000035">
    <property type="protein sequence ID" value="KUF39656.1"/>
    <property type="molecule type" value="Genomic_DNA"/>
</dbReference>
<dbReference type="InterPro" id="IPR000246">
    <property type="entry name" value="Peptidase_T2"/>
</dbReference>
<evidence type="ECO:0000256" key="3">
    <source>
        <dbReference type="ARBA" id="ARBA00022813"/>
    </source>
</evidence>
<organism evidence="8 9">
    <name type="scientific">Comamonas kerstersii</name>
    <dbReference type="NCBI Taxonomy" id="225992"/>
    <lineage>
        <taxon>Bacteria</taxon>
        <taxon>Pseudomonadati</taxon>
        <taxon>Pseudomonadota</taxon>
        <taxon>Betaproteobacteria</taxon>
        <taxon>Burkholderiales</taxon>
        <taxon>Comamonadaceae</taxon>
        <taxon>Comamonas</taxon>
    </lineage>
</organism>
<reference evidence="8 9" key="1">
    <citation type="submission" date="2015-12" db="EMBL/GenBank/DDBJ databases">
        <title>Complete genome sequence of a multi-drug resistant strain Acidovorax sp. 12322-1.</title>
        <authorList>
            <person name="Ming D."/>
            <person name="Wang M."/>
            <person name="Hu S."/>
            <person name="Zhou Y."/>
            <person name="Jiang T."/>
        </authorList>
    </citation>
    <scope>NUCLEOTIDE SEQUENCE [LARGE SCALE GENOMIC DNA]</scope>
    <source>
        <strain evidence="8 9">12322-1</strain>
    </source>
</reference>
<accession>A0A0W7YXC6</accession>
<dbReference type="RefSeq" id="WP_058880208.1">
    <property type="nucleotide sequence ID" value="NZ_DBEWWV010000049.1"/>
</dbReference>
<evidence type="ECO:0000313" key="8">
    <source>
        <dbReference type="EMBL" id="KUF39656.1"/>
    </source>
</evidence>
<dbReference type="GO" id="GO:0016811">
    <property type="term" value="F:hydrolase activity, acting on carbon-nitrogen (but not peptide) bonds, in linear amides"/>
    <property type="evidence" value="ECO:0007669"/>
    <property type="project" value="UniProtKB-ARBA"/>
</dbReference>
<comment type="caution">
    <text evidence="8">The sequence shown here is derived from an EMBL/GenBank/DDBJ whole genome shotgun (WGS) entry which is preliminary data.</text>
</comment>
<dbReference type="SUPFAM" id="SSF56235">
    <property type="entry name" value="N-terminal nucleophile aminohydrolases (Ntn hydrolases)"/>
    <property type="match status" value="1"/>
</dbReference>
<dbReference type="InterPro" id="IPR029055">
    <property type="entry name" value="Ntn_hydrolases_N"/>
</dbReference>
<name>A0A0W7YXC6_9BURK</name>
<dbReference type="PANTHER" id="PTHR10188:SF6">
    <property type="entry name" value="N(4)-(BETA-N-ACETYLGLUCOSAMINYL)-L-ASPARAGINASE"/>
    <property type="match status" value="1"/>
</dbReference>
<dbReference type="PANTHER" id="PTHR10188">
    <property type="entry name" value="L-ASPARAGINASE"/>
    <property type="match status" value="1"/>
</dbReference>
<keyword evidence="2" id="KW-0378">Hydrolase</keyword>
<dbReference type="STRING" id="225992.B5M06_15915"/>
<feature type="site" description="Cleavage; by autolysis" evidence="7">
    <location>
        <begin position="186"/>
        <end position="187"/>
    </location>
</feature>
<keyword evidence="9" id="KW-1185">Reference proteome</keyword>
<evidence type="ECO:0000256" key="5">
    <source>
        <dbReference type="PIRSR" id="PIRSR600246-1"/>
    </source>
</evidence>
<evidence type="ECO:0000256" key="6">
    <source>
        <dbReference type="PIRSR" id="PIRSR600246-2"/>
    </source>
</evidence>
<dbReference type="FunFam" id="3.60.20.30:FF:000001">
    <property type="entry name" value="Isoaspartyl peptidase/L-asparaginase"/>
    <property type="match status" value="1"/>
</dbReference>
<proteinExistence type="predicted"/>
<accession>A0A1V3TNE5</accession>
<keyword evidence="1" id="KW-0645">Protease</keyword>
<gene>
    <name evidence="8" type="ORF">AS359_06295</name>
</gene>
<evidence type="ECO:0000256" key="1">
    <source>
        <dbReference type="ARBA" id="ARBA00022670"/>
    </source>
</evidence>
<dbReference type="AlphaFoldDB" id="A0A0W7YXC6"/>
<dbReference type="Gene3D" id="3.60.20.30">
    <property type="entry name" value="(Glycosyl)asparaginase"/>
    <property type="match status" value="1"/>
</dbReference>
<dbReference type="Pfam" id="PF01112">
    <property type="entry name" value="Asparaginase_2"/>
    <property type="match status" value="1"/>
</dbReference>
<evidence type="ECO:0000256" key="4">
    <source>
        <dbReference type="ARBA" id="ARBA00069124"/>
    </source>
</evidence>
<dbReference type="Proteomes" id="UP000053300">
    <property type="component" value="Unassembled WGS sequence"/>
</dbReference>
<evidence type="ECO:0000256" key="7">
    <source>
        <dbReference type="PIRSR" id="PIRSR600246-3"/>
    </source>
</evidence>
<protein>
    <recommendedName>
        <fullName evidence="4">Isoaspartyl peptidase</fullName>
    </recommendedName>
</protein>
<keyword evidence="3" id="KW-0068">Autocatalytic cleavage</keyword>